<proteinExistence type="predicted"/>
<accession>A0A1Z1MGH5</accession>
<geneLocation type="chloroplast" evidence="1"/>
<protein>
    <submittedName>
        <fullName evidence="1">Uncharacterized protein</fullName>
    </submittedName>
</protein>
<name>A0A1Z1MGH5_9FLOR</name>
<keyword evidence="1" id="KW-0150">Chloroplast</keyword>
<organism evidence="1">
    <name type="scientific">Polysiphonia sertularioides</name>
    <dbReference type="NCBI Taxonomy" id="945028"/>
    <lineage>
        <taxon>Eukaryota</taxon>
        <taxon>Rhodophyta</taxon>
        <taxon>Florideophyceae</taxon>
        <taxon>Rhodymeniophycidae</taxon>
        <taxon>Ceramiales</taxon>
        <taxon>Rhodomelaceae</taxon>
        <taxon>Polysiphonioideae</taxon>
        <taxon>Polysiphonia</taxon>
    </lineage>
</organism>
<dbReference type="EMBL" id="MF101435">
    <property type="protein sequence ID" value="ARW64952.1"/>
    <property type="molecule type" value="Genomic_DNA"/>
</dbReference>
<reference evidence="1" key="1">
    <citation type="journal article" date="2017" name="J. Phycol.">
        <title>Analysis of chloroplast genomes and a supermatrix inform reclassification of the Rhodomelaceae (Rhodophyta).</title>
        <authorList>
            <person name="Diaz-Tapia P."/>
            <person name="Maggs C.A."/>
            <person name="West J.A."/>
            <person name="Verbruggen H."/>
        </authorList>
    </citation>
    <scope>NUCLEOTIDE SEQUENCE</scope>
    <source>
        <strain evidence="1">PD0001</strain>
    </source>
</reference>
<sequence>MLSEIKYNYYQKNVDIKEDYFSYTNQNVDEIADLYTGWSFVCLDETISYYADNLINKS</sequence>
<dbReference type="AlphaFoldDB" id="A0A1Z1MGH5"/>
<gene>
    <name evidence="1" type="primary">ConsOrf1</name>
</gene>
<keyword evidence="1" id="KW-0934">Plastid</keyword>
<evidence type="ECO:0000313" key="1">
    <source>
        <dbReference type="EMBL" id="ARW64952.1"/>
    </source>
</evidence>